<reference evidence="2 3" key="1">
    <citation type="submission" date="2016-10" db="EMBL/GenBank/DDBJ databases">
        <title>Genome sequence of Mycobacterium talmonii.</title>
        <authorList>
            <person name="Greninger A.L."/>
            <person name="Elliott B."/>
            <person name="Vasireddy S."/>
            <person name="Vasireddy R."/>
        </authorList>
    </citation>
    <scope>NUCLEOTIDE SEQUENCE [LARGE SCALE GENOMIC DNA]</scope>
    <source>
        <strain evidence="3">NE-TNMC-100812</strain>
    </source>
</reference>
<dbReference type="InterPro" id="IPR007313">
    <property type="entry name" value="FxsA"/>
</dbReference>
<accession>A0A1S1NNI4</accession>
<protein>
    <submittedName>
        <fullName evidence="2">Membrane protein FxsA</fullName>
    </submittedName>
</protein>
<gene>
    <name evidence="2" type="ORF">BKN37_04075</name>
</gene>
<dbReference type="RefSeq" id="WP_071021931.1">
    <property type="nucleotide sequence ID" value="NZ_MLQM01000011.1"/>
</dbReference>
<feature type="transmembrane region" description="Helical" evidence="1">
    <location>
        <begin position="65"/>
        <end position="90"/>
    </location>
</feature>
<dbReference type="AlphaFoldDB" id="A0A1S1NNI4"/>
<comment type="caution">
    <text evidence="2">The sequence shown here is derived from an EMBL/GenBank/DDBJ whole genome shotgun (WGS) entry which is preliminary data.</text>
</comment>
<keyword evidence="1" id="KW-1133">Transmembrane helix</keyword>
<dbReference type="Proteomes" id="UP000179734">
    <property type="component" value="Unassembled WGS sequence"/>
</dbReference>
<keyword evidence="3" id="KW-1185">Reference proteome</keyword>
<evidence type="ECO:0000256" key="1">
    <source>
        <dbReference type="SAM" id="Phobius"/>
    </source>
</evidence>
<sequence>MGTRLFLGYAVVELAVLVALTSTIGFGWTLLLLTATFVGGLLLAGAQARRQLRRLRSGGALTDSALVALGTVLVIVPGLVSTVAGLLLLVPATRAIARPVVAALAVRGIGRRAPLVTVMTGGAPRTPSGGHGDYIDGEVIDVTEVPAPALYRHAD</sequence>
<feature type="transmembrane region" description="Helical" evidence="1">
    <location>
        <begin position="14"/>
        <end position="44"/>
    </location>
</feature>
<dbReference type="EMBL" id="MLQM01000011">
    <property type="protein sequence ID" value="OHV05878.1"/>
    <property type="molecule type" value="Genomic_DNA"/>
</dbReference>
<proteinExistence type="predicted"/>
<dbReference type="Pfam" id="PF04186">
    <property type="entry name" value="FxsA"/>
    <property type="match status" value="1"/>
</dbReference>
<organism evidence="2 3">
    <name type="scientific">Mycobacterium talmoniae</name>
    <dbReference type="NCBI Taxonomy" id="1858794"/>
    <lineage>
        <taxon>Bacteria</taxon>
        <taxon>Bacillati</taxon>
        <taxon>Actinomycetota</taxon>
        <taxon>Actinomycetes</taxon>
        <taxon>Mycobacteriales</taxon>
        <taxon>Mycobacteriaceae</taxon>
        <taxon>Mycobacterium</taxon>
    </lineage>
</organism>
<dbReference type="NCBIfam" id="NF008528">
    <property type="entry name" value="PRK11463.1-2"/>
    <property type="match status" value="1"/>
</dbReference>
<evidence type="ECO:0000313" key="2">
    <source>
        <dbReference type="EMBL" id="OHV05878.1"/>
    </source>
</evidence>
<dbReference type="PANTHER" id="PTHR35335">
    <property type="entry name" value="UPF0716 PROTEIN FXSA"/>
    <property type="match status" value="1"/>
</dbReference>
<evidence type="ECO:0000313" key="3">
    <source>
        <dbReference type="Proteomes" id="UP000179734"/>
    </source>
</evidence>
<keyword evidence="1" id="KW-0472">Membrane</keyword>
<keyword evidence="1" id="KW-0812">Transmembrane</keyword>
<name>A0A1S1NNI4_9MYCO</name>
<dbReference type="GO" id="GO:0016020">
    <property type="term" value="C:membrane"/>
    <property type="evidence" value="ECO:0007669"/>
    <property type="project" value="InterPro"/>
</dbReference>
<dbReference type="PANTHER" id="PTHR35335:SF1">
    <property type="entry name" value="UPF0716 PROTEIN FXSA"/>
    <property type="match status" value="1"/>
</dbReference>